<reference evidence="7 8" key="1">
    <citation type="submission" date="2018-09" db="EMBL/GenBank/DDBJ databases">
        <title>Genomic Encyclopedia of Archaeal and Bacterial Type Strains, Phase II (KMG-II): from individual species to whole genera.</title>
        <authorList>
            <person name="Goeker M."/>
        </authorList>
    </citation>
    <scope>NUCLEOTIDE SEQUENCE [LARGE SCALE GENOMIC DNA]</scope>
    <source>
        <strain evidence="7 8">DSM 27148</strain>
    </source>
</reference>
<dbReference type="InterPro" id="IPR014284">
    <property type="entry name" value="RNA_pol_sigma-70_dom"/>
</dbReference>
<dbReference type="OrthoDB" id="1121921at2"/>
<keyword evidence="3" id="KW-0731">Sigma factor</keyword>
<evidence type="ECO:0000313" key="8">
    <source>
        <dbReference type="Proteomes" id="UP000283387"/>
    </source>
</evidence>
<dbReference type="InterPro" id="IPR036388">
    <property type="entry name" value="WH-like_DNA-bd_sf"/>
</dbReference>
<dbReference type="SUPFAM" id="SSF88946">
    <property type="entry name" value="Sigma2 domain of RNA polymerase sigma factors"/>
    <property type="match status" value="1"/>
</dbReference>
<dbReference type="Gene3D" id="1.10.1740.10">
    <property type="match status" value="1"/>
</dbReference>
<proteinExistence type="inferred from homology"/>
<dbReference type="GO" id="GO:0016987">
    <property type="term" value="F:sigma factor activity"/>
    <property type="evidence" value="ECO:0007669"/>
    <property type="project" value="UniProtKB-KW"/>
</dbReference>
<comment type="caution">
    <text evidence="7">The sequence shown here is derived from an EMBL/GenBank/DDBJ whole genome shotgun (WGS) entry which is preliminary data.</text>
</comment>
<dbReference type="PANTHER" id="PTHR43133:SF46">
    <property type="entry name" value="RNA POLYMERASE SIGMA-70 FACTOR ECF SUBFAMILY"/>
    <property type="match status" value="1"/>
</dbReference>
<feature type="domain" description="RNA polymerase sigma-70 region 2" evidence="5">
    <location>
        <begin position="33"/>
        <end position="101"/>
    </location>
</feature>
<dbReference type="InterPro" id="IPR039425">
    <property type="entry name" value="RNA_pol_sigma-70-like"/>
</dbReference>
<accession>A0A419W688</accession>
<dbReference type="Gene3D" id="1.10.10.10">
    <property type="entry name" value="Winged helix-like DNA-binding domain superfamily/Winged helix DNA-binding domain"/>
    <property type="match status" value="1"/>
</dbReference>
<keyword evidence="2" id="KW-0805">Transcription regulation</keyword>
<evidence type="ECO:0000256" key="2">
    <source>
        <dbReference type="ARBA" id="ARBA00023015"/>
    </source>
</evidence>
<gene>
    <name evidence="7" type="ORF">BC643_1312</name>
</gene>
<dbReference type="InterPro" id="IPR013249">
    <property type="entry name" value="RNA_pol_sigma70_r4_t2"/>
</dbReference>
<dbReference type="Pfam" id="PF08281">
    <property type="entry name" value="Sigma70_r4_2"/>
    <property type="match status" value="1"/>
</dbReference>
<keyword evidence="8" id="KW-1185">Reference proteome</keyword>
<evidence type="ECO:0000256" key="1">
    <source>
        <dbReference type="ARBA" id="ARBA00010641"/>
    </source>
</evidence>
<dbReference type="GO" id="GO:0006352">
    <property type="term" value="P:DNA-templated transcription initiation"/>
    <property type="evidence" value="ECO:0007669"/>
    <property type="project" value="InterPro"/>
</dbReference>
<dbReference type="InterPro" id="IPR013325">
    <property type="entry name" value="RNA_pol_sigma_r2"/>
</dbReference>
<evidence type="ECO:0000256" key="3">
    <source>
        <dbReference type="ARBA" id="ARBA00023082"/>
    </source>
</evidence>
<organism evidence="7 8">
    <name type="scientific">Mangrovibacterium diazotrophicum</name>
    <dbReference type="NCBI Taxonomy" id="1261403"/>
    <lineage>
        <taxon>Bacteria</taxon>
        <taxon>Pseudomonadati</taxon>
        <taxon>Bacteroidota</taxon>
        <taxon>Bacteroidia</taxon>
        <taxon>Marinilabiliales</taxon>
        <taxon>Prolixibacteraceae</taxon>
        <taxon>Mangrovibacterium</taxon>
    </lineage>
</organism>
<sequence length="208" mass="24665">MSISSHNVHRVENTSDYTWQAFLRGDQDAFTQIYHQYAENLFRFGRKFSVDEQLLDDAVQEVFVDLYLKREKLAGNIKNIKAYLFVALKNNLLKKLDKSRRIPTLGLDNFRELNFEIEYDAQQNMINFEIEEETNVRLTQAINQLSKKQKEIIYLKFEEELDYPEIAEVLLISVESARKQIYRALKSLRESLDSEEFTTLLYIFVKKS</sequence>
<dbReference type="NCBIfam" id="TIGR02937">
    <property type="entry name" value="sigma70-ECF"/>
    <property type="match status" value="1"/>
</dbReference>
<dbReference type="InterPro" id="IPR007627">
    <property type="entry name" value="RNA_pol_sigma70_r2"/>
</dbReference>
<feature type="domain" description="RNA polymerase sigma factor 70 region 4 type 2" evidence="6">
    <location>
        <begin position="137"/>
        <end position="188"/>
    </location>
</feature>
<dbReference type="EMBL" id="RAPN01000001">
    <property type="protein sequence ID" value="RKD90965.1"/>
    <property type="molecule type" value="Genomic_DNA"/>
</dbReference>
<evidence type="ECO:0000259" key="5">
    <source>
        <dbReference type="Pfam" id="PF04542"/>
    </source>
</evidence>
<dbReference type="RefSeq" id="WP_120272314.1">
    <property type="nucleotide sequence ID" value="NZ_RAPN01000001.1"/>
</dbReference>
<dbReference type="InterPro" id="IPR013324">
    <property type="entry name" value="RNA_pol_sigma_r3/r4-like"/>
</dbReference>
<evidence type="ECO:0000313" key="7">
    <source>
        <dbReference type="EMBL" id="RKD90965.1"/>
    </source>
</evidence>
<dbReference type="AlphaFoldDB" id="A0A419W688"/>
<evidence type="ECO:0000256" key="4">
    <source>
        <dbReference type="ARBA" id="ARBA00023163"/>
    </source>
</evidence>
<name>A0A419W688_9BACT</name>
<dbReference type="PANTHER" id="PTHR43133">
    <property type="entry name" value="RNA POLYMERASE ECF-TYPE SIGMA FACTO"/>
    <property type="match status" value="1"/>
</dbReference>
<dbReference type="CDD" id="cd06171">
    <property type="entry name" value="Sigma70_r4"/>
    <property type="match status" value="1"/>
</dbReference>
<keyword evidence="4" id="KW-0804">Transcription</keyword>
<dbReference type="GO" id="GO:0003677">
    <property type="term" value="F:DNA binding"/>
    <property type="evidence" value="ECO:0007669"/>
    <property type="project" value="InterPro"/>
</dbReference>
<dbReference type="Proteomes" id="UP000283387">
    <property type="component" value="Unassembled WGS sequence"/>
</dbReference>
<dbReference type="SUPFAM" id="SSF88659">
    <property type="entry name" value="Sigma3 and sigma4 domains of RNA polymerase sigma factors"/>
    <property type="match status" value="1"/>
</dbReference>
<comment type="similarity">
    <text evidence="1">Belongs to the sigma-70 factor family. ECF subfamily.</text>
</comment>
<dbReference type="Pfam" id="PF04542">
    <property type="entry name" value="Sigma70_r2"/>
    <property type="match status" value="1"/>
</dbReference>
<evidence type="ECO:0000259" key="6">
    <source>
        <dbReference type="Pfam" id="PF08281"/>
    </source>
</evidence>
<protein>
    <submittedName>
        <fullName evidence="7">RNA polymerase sigma factor (Sigma-70 family)</fullName>
    </submittedName>
</protein>